<organism evidence="2 3">
    <name type="scientific">Paracraurococcus lichenis</name>
    <dbReference type="NCBI Taxonomy" id="3064888"/>
    <lineage>
        <taxon>Bacteria</taxon>
        <taxon>Pseudomonadati</taxon>
        <taxon>Pseudomonadota</taxon>
        <taxon>Alphaproteobacteria</taxon>
        <taxon>Acetobacterales</taxon>
        <taxon>Roseomonadaceae</taxon>
        <taxon>Paracraurococcus</taxon>
    </lineage>
</organism>
<comment type="caution">
    <text evidence="2">The sequence shown here is derived from an EMBL/GenBank/DDBJ whole genome shotgun (WGS) entry which is preliminary data.</text>
</comment>
<dbReference type="RefSeq" id="WP_305105348.1">
    <property type="nucleotide sequence ID" value="NZ_JAUTWS010000018.1"/>
</dbReference>
<dbReference type="SMART" id="SM00953">
    <property type="entry name" value="RES"/>
    <property type="match status" value="1"/>
</dbReference>
<keyword evidence="3" id="KW-1185">Reference proteome</keyword>
<dbReference type="InterPro" id="IPR014914">
    <property type="entry name" value="RES_dom"/>
</dbReference>
<evidence type="ECO:0000313" key="3">
    <source>
        <dbReference type="Proteomes" id="UP001243009"/>
    </source>
</evidence>
<dbReference type="Proteomes" id="UP001243009">
    <property type="component" value="Unassembled WGS sequence"/>
</dbReference>
<protein>
    <submittedName>
        <fullName evidence="2">RES family NAD+ phosphorylase</fullName>
    </submittedName>
</protein>
<accession>A0ABT9E310</accession>
<proteinExistence type="predicted"/>
<feature type="domain" description="RES" evidence="1">
    <location>
        <begin position="78"/>
        <end position="204"/>
    </location>
</feature>
<name>A0ABT9E310_9PROT</name>
<evidence type="ECO:0000313" key="2">
    <source>
        <dbReference type="EMBL" id="MDO9710487.1"/>
    </source>
</evidence>
<reference evidence="2 3" key="1">
    <citation type="submission" date="2023-08" db="EMBL/GenBank/DDBJ databases">
        <title>The draft genome sequence of Paracraurococcus sp. LOR1-02.</title>
        <authorList>
            <person name="Kingkaew E."/>
            <person name="Tanasupawat S."/>
        </authorList>
    </citation>
    <scope>NUCLEOTIDE SEQUENCE [LARGE SCALE GENOMIC DNA]</scope>
    <source>
        <strain evidence="2 3">LOR1-02</strain>
    </source>
</reference>
<gene>
    <name evidence="2" type="ORF">Q7A36_19195</name>
</gene>
<sequence length="222" mass="24416">MTALPPTRLVRRQDTHRLIPSQYSVLARIAGDDAQLRDLFDLDNATNERLQAEAGLLPGIGIEELVFGIPFARIVNAAFVHAHPLGSRFNGPERGAWYAGFELETSMAEVAHHKAVQYAEIGRFDDVVTYDDYLADIAGEFHDLRAAPVFADCLDPDSYVASQALAERVLEAEGLGIVYPSVRRAGGTCLAVFRPALVSHVRRDTTWRFAWTGSPVPEIGRA</sequence>
<dbReference type="Pfam" id="PF08808">
    <property type="entry name" value="RES"/>
    <property type="match status" value="1"/>
</dbReference>
<evidence type="ECO:0000259" key="1">
    <source>
        <dbReference type="SMART" id="SM00953"/>
    </source>
</evidence>
<dbReference type="EMBL" id="JAUTWS010000018">
    <property type="protein sequence ID" value="MDO9710487.1"/>
    <property type="molecule type" value="Genomic_DNA"/>
</dbReference>